<evidence type="ECO:0000259" key="15">
    <source>
        <dbReference type="PROSITE" id="PS51189"/>
    </source>
</evidence>
<evidence type="ECO:0000256" key="10">
    <source>
        <dbReference type="ARBA" id="ARBA00023204"/>
    </source>
</evidence>
<dbReference type="Pfam" id="PF02260">
    <property type="entry name" value="FATC"/>
    <property type="match status" value="1"/>
</dbReference>
<evidence type="ECO:0000259" key="16">
    <source>
        <dbReference type="PROSITE" id="PS51190"/>
    </source>
</evidence>
<evidence type="ECO:0000256" key="13">
    <source>
        <dbReference type="SAM" id="Coils"/>
    </source>
</evidence>
<dbReference type="Gene3D" id="3.30.1010.10">
    <property type="entry name" value="Phosphatidylinositol 3-kinase Catalytic Subunit, Chain A, domain 4"/>
    <property type="match status" value="1"/>
</dbReference>
<dbReference type="KEGG" id="ccin:107271382"/>
<dbReference type="SMART" id="SM00802">
    <property type="entry name" value="UME"/>
    <property type="match status" value="1"/>
</dbReference>
<dbReference type="GO" id="GO:0005694">
    <property type="term" value="C:chromosome"/>
    <property type="evidence" value="ECO:0007669"/>
    <property type="project" value="TreeGrafter"/>
</dbReference>
<keyword evidence="4" id="KW-0723">Serine/threonine-protein kinase</keyword>
<organism evidence="17 18">
    <name type="scientific">Cephus cinctus</name>
    <name type="common">Wheat stem sawfly</name>
    <dbReference type="NCBI Taxonomy" id="211228"/>
    <lineage>
        <taxon>Eukaryota</taxon>
        <taxon>Metazoa</taxon>
        <taxon>Ecdysozoa</taxon>
        <taxon>Arthropoda</taxon>
        <taxon>Hexapoda</taxon>
        <taxon>Insecta</taxon>
        <taxon>Pterygota</taxon>
        <taxon>Neoptera</taxon>
        <taxon>Endopterygota</taxon>
        <taxon>Hymenoptera</taxon>
        <taxon>Cephoidea</taxon>
        <taxon>Cephidae</taxon>
        <taxon>Cephus</taxon>
    </lineage>
</organism>
<gene>
    <name evidence="18" type="primary">LOC107271382</name>
</gene>
<keyword evidence="11" id="KW-0539">Nucleus</keyword>
<accession>A0AAJ7C696</accession>
<dbReference type="InterPro" id="IPR057564">
    <property type="entry name" value="HEAT_ATR"/>
</dbReference>
<dbReference type="PANTHER" id="PTHR11139">
    <property type="entry name" value="ATAXIA TELANGIECTASIA MUTATED ATM -RELATED"/>
    <property type="match status" value="1"/>
</dbReference>
<reference evidence="18" key="1">
    <citation type="submission" date="2025-08" db="UniProtKB">
        <authorList>
            <consortium name="RefSeq"/>
        </authorList>
    </citation>
    <scope>IDENTIFICATION</scope>
</reference>
<keyword evidence="13" id="KW-0175">Coiled coil</keyword>
<dbReference type="Pfam" id="PF02259">
    <property type="entry name" value="FAT"/>
    <property type="match status" value="1"/>
</dbReference>
<dbReference type="InterPro" id="IPR014009">
    <property type="entry name" value="PIK_FAT"/>
</dbReference>
<dbReference type="SUPFAM" id="SSF56112">
    <property type="entry name" value="Protein kinase-like (PK-like)"/>
    <property type="match status" value="1"/>
</dbReference>
<evidence type="ECO:0000259" key="14">
    <source>
        <dbReference type="PROSITE" id="PS50290"/>
    </source>
</evidence>
<dbReference type="Pfam" id="PF25030">
    <property type="entry name" value="M-HEAT_ATR"/>
    <property type="match status" value="1"/>
</dbReference>
<dbReference type="InterPro" id="IPR018936">
    <property type="entry name" value="PI3/4_kinase_CS"/>
</dbReference>
<dbReference type="InterPro" id="IPR036940">
    <property type="entry name" value="PI3/4_kinase_cat_sf"/>
</dbReference>
<dbReference type="InterPro" id="IPR003151">
    <property type="entry name" value="PIK-rel_kinase_FAT"/>
</dbReference>
<dbReference type="Gene3D" id="1.25.40.10">
    <property type="entry name" value="Tetratricopeptide repeat domain"/>
    <property type="match status" value="1"/>
</dbReference>
<proteinExistence type="inferred from homology"/>
<dbReference type="InterPro" id="IPR016024">
    <property type="entry name" value="ARM-type_fold"/>
</dbReference>
<comment type="similarity">
    <text evidence="2">Belongs to the PI3/PI4-kinase family. ATM subfamily.</text>
</comment>
<dbReference type="GO" id="GO:0006281">
    <property type="term" value="P:DNA repair"/>
    <property type="evidence" value="ECO:0007669"/>
    <property type="project" value="UniProtKB-KW"/>
</dbReference>
<keyword evidence="10" id="KW-0234">DNA repair</keyword>
<dbReference type="RefSeq" id="XP_015602807.1">
    <property type="nucleotide sequence ID" value="XM_015747321.2"/>
</dbReference>
<dbReference type="CDD" id="cd00892">
    <property type="entry name" value="PIKKc_ATR"/>
    <property type="match status" value="1"/>
</dbReference>
<feature type="coiled-coil region" evidence="13">
    <location>
        <begin position="2421"/>
        <end position="2448"/>
    </location>
</feature>
<comment type="subcellular location">
    <subcellularLocation>
        <location evidence="1">Nucleus</location>
    </subcellularLocation>
</comment>
<evidence type="ECO:0000256" key="3">
    <source>
        <dbReference type="ARBA" id="ARBA00012513"/>
    </source>
</evidence>
<keyword evidence="17" id="KW-1185">Reference proteome</keyword>
<dbReference type="SMART" id="SM00146">
    <property type="entry name" value="PI3Kc"/>
    <property type="match status" value="1"/>
</dbReference>
<dbReference type="GeneID" id="107271382"/>
<evidence type="ECO:0000313" key="17">
    <source>
        <dbReference type="Proteomes" id="UP000694920"/>
    </source>
</evidence>
<evidence type="ECO:0000256" key="4">
    <source>
        <dbReference type="ARBA" id="ARBA00022527"/>
    </source>
</evidence>
<keyword evidence="5" id="KW-0808">Transferase</keyword>
<dbReference type="SMART" id="SM01343">
    <property type="entry name" value="FATC"/>
    <property type="match status" value="1"/>
</dbReference>
<dbReference type="InterPro" id="IPR012993">
    <property type="entry name" value="UME"/>
</dbReference>
<dbReference type="InterPro" id="IPR000403">
    <property type="entry name" value="PI3/4_kinase_cat_dom"/>
</dbReference>
<dbReference type="GO" id="GO:0000077">
    <property type="term" value="P:DNA damage checkpoint signaling"/>
    <property type="evidence" value="ECO:0007669"/>
    <property type="project" value="TreeGrafter"/>
</dbReference>
<dbReference type="InterPro" id="IPR011989">
    <property type="entry name" value="ARM-like"/>
</dbReference>
<dbReference type="SUPFAM" id="SSF48452">
    <property type="entry name" value="TPR-like"/>
    <property type="match status" value="1"/>
</dbReference>
<dbReference type="GO" id="GO:0004674">
    <property type="term" value="F:protein serine/threonine kinase activity"/>
    <property type="evidence" value="ECO:0007669"/>
    <property type="project" value="UniProtKB-KW"/>
</dbReference>
<dbReference type="PROSITE" id="PS00916">
    <property type="entry name" value="PI3_4_KINASE_2"/>
    <property type="match status" value="1"/>
</dbReference>
<name>A0AAJ7C696_CEPCN</name>
<dbReference type="PANTHER" id="PTHR11139:SF69">
    <property type="entry name" value="SERINE_THREONINE-PROTEIN KINASE ATR"/>
    <property type="match status" value="1"/>
</dbReference>
<dbReference type="Gene3D" id="1.10.1070.11">
    <property type="entry name" value="Phosphatidylinositol 3-/4-kinase, catalytic domain"/>
    <property type="match status" value="1"/>
</dbReference>
<dbReference type="Proteomes" id="UP000694920">
    <property type="component" value="Unplaced"/>
</dbReference>
<sequence length="2490" mass="286607">MEVEDTSESSQTSNSVKVTETVWQFINNPIKVILADLGNSATEQTLIPLLESILRGSSNLVNILVPPKGTGPNYDLFQEQYTAFTTWLFGTMFYIIGSPVSDDVLQLSIEVQACVIHILYRHHLVMFHRITSEYMTILDVLLNFNDDQSEPERIVVSQFKPKSDVTIENLDLTPFSVEILRNRISSALISILKIILKTDATLWDRSKLWDNIFRILGKSAPEVKVFALDVATEIVKFCNDGNKNRISLINYTIEIAKTIPAWKTSGDLSTDSLSHFSTVLIKFINNLNESLSIMDLCFEIIDMIYYDNFTELKSLEVAACTKIKECFLKYPVPCDNMKKRKFFQYLEYSSNFAGVLIYFVYEEIKIATRTVQGMMNLSELSDLWNALKKFLMLNVDIRKLDKSCSILESSRLLDSWITENNIRVQLYGSDLQRILENFLNTLSSESNHAKKAVFENMMHLMAHREANRLKIQEVLALPWTKDLPSVLKIDKSTLAVAKCLNVSTKVKYIEILCEFGTGNWRIELLRTCVTNCEVELAVAAIQNSILLIRDPQINLEDINENILNYALNSQKQKLQEALGNVLGHGVCFLSGRARIAKQSQHDTQWTIVCKDCDKKASNVTGKFAKVQNSCDRLLQPYFKLLTSNFTEVRLCMSRNFLRFSNHAKSFNSIEIANLWSTYIHDDNDEIRANVAKVIGAIFQNKITLSYIFNDLYENIQIQLEDNIPSDLEDFVDLIIAIMRDTLTKALELPNTAIHETLLDTAREFVRVPCHLTERRTLNIFLITILHPNSSSLAIALATMAYQQIAESRKVSLKSLYVRYKKDFLRLIMRSAVYNYIEYSYNMATTLHRLAKCIGFQGSRQLLRKDGHHAVCFLLPLIVQEPKASPLLHDIAELITMDEKQMFSEYFQYICPYILLNESSMIGAQCFKLISESAETSIADLTTRSFMGIFNELLLNFHKDVDKVIEYLEMISKFDLECKGRFDTQESLATYLSPRFHGVLVNLDLNLGPRSDEYTQQSALVSLTVLIRFMGPSHITPLRYKILATLRTSLSFKRPGFRRLACEAWDAFLHNVFIKDLGPLLLTICVSLITLLEIYPDKVNAMLEYLIVQNKRLIADNIAELFFIDDIKTTENISQIVRNLSKKAIPSSMEDNLKLWLKRITHETEEVRLKALIHLQKFLSEHRTGINELILNDTDVHPLIVELLDHLLAGCQDKNENIRLAYGECIGELGAVEPSLLPRRIVSRADSKFIVDMDEEFACATLFELVRAFQAQKSTQSMDCFSLAIQEILKTYGISPHGNNKYKWRSLPVTMQQMITPFLTSHYKITTGSENIQQPHPIYGSEAGSTFEKWAYNWVCSMCDSVRQIELANIINACRPAFRRDIKTLIFCMPYIICHIVANGTENERKKLTEEMMAVISGKEFNKLDQELLRRRPLRHKYVMESGATRISDEARRVRCSQVVFSILDHLQRWLRERRMYKNSKFATIKDFCNKLDSLVLAEGCYQSHEYHRALIYLEQHMTKNSKGLSEIKERGLLAKIYAQLEDLDGVSGILATQDQSPTLQQLVLAHEISGQLQDAAMCYEKLAQEKNLKPAYLQGMVQCYLDLDQPFTAMNITEGVLNSRPELEILMVEHESFWRLAHFSRLDDAKQKTVKCSLLKNLKSGVKPNLQNLKKKLVSLIGATSHQGAYQQSYSYITKLHILNEFEKATEMMLENVENLPAIFEEWEKRSQLIHASRGVEFVLGMRRASLDLAVQLHQESSQSVRSTLREEIGKIWLKSAKIARKAGLYQQAYTYILSAMESCPPQELYIEQAQLYWQKGCQEEAFTTLKRCFASCFQPVGHYKELPSGTSIEERRQCAKAKLLFAKYNDETLNVDTDGNIANYKEVVEVWRGWEKGLLCCALYFETIVDKMTDEEKDIKGRDLQIHMMNNYGKSLQYGCKYVHQSIPRMLTIWLDYGSRAQTHSSTMKSRLDTLLKMTRIMDVYFDRLPAFIWLTAFSQLVSRICHPAKEVQNTLCFILVKLIVAYPQHCLWMMASVFKSSYPMRQRRCQEILNHPKLKTPELYKLVQDFDKLWERLIELSNKNIPEGTNTASITTLSKTLPRLLAGPNYSAIMMPTTKFRQLHLPIKGTSFEKHNPFPIQWVHITGIEDTVTVMASLQKPKRISLRGSDGQLYLFMCKPTDDLRRDFRLMEFNDIVNKYLQKDPESRRRRLYIRTYSVVPLNEECGLIEWVQNLIGFRPIVMEMYKELGVGMNHKELKSTLCRLKDSLEDKRNVFVNKLLPRYPPVLGDWFRLTFPDPYGWYEARTAYIRTTAVMSMVGYILGLGDRHGENILFDSKCGDCVHVDYNCLFNRGEYFDWPERVPFRLTQNMVDAMGPLKYEGPFRRSCQTTMRVLRQQATTLLSILTPFVYDPLVTWNKNQPSEAGEKTNEKAVENIKNIEQRLKGLIRSHGKKLDNIALNLSVEGQTNHLILEATNVDNLCQMYFGWGPHL</sequence>
<evidence type="ECO:0000256" key="11">
    <source>
        <dbReference type="ARBA" id="ARBA00023242"/>
    </source>
</evidence>
<dbReference type="InterPro" id="IPR011990">
    <property type="entry name" value="TPR-like_helical_dom_sf"/>
</dbReference>
<dbReference type="EC" id="2.7.11.1" evidence="3"/>
<evidence type="ECO:0000256" key="5">
    <source>
        <dbReference type="ARBA" id="ARBA00022679"/>
    </source>
</evidence>
<dbReference type="GO" id="GO:0005634">
    <property type="term" value="C:nucleus"/>
    <property type="evidence" value="ECO:0007669"/>
    <property type="project" value="UniProtKB-SubCell"/>
</dbReference>
<evidence type="ECO:0000256" key="9">
    <source>
        <dbReference type="ARBA" id="ARBA00022840"/>
    </source>
</evidence>
<evidence type="ECO:0000256" key="8">
    <source>
        <dbReference type="ARBA" id="ARBA00022777"/>
    </source>
</evidence>
<dbReference type="Pfam" id="PF00454">
    <property type="entry name" value="PI3_PI4_kinase"/>
    <property type="match status" value="1"/>
</dbReference>
<feature type="domain" description="FAT" evidence="15">
    <location>
        <begin position="1495"/>
        <end position="2038"/>
    </location>
</feature>
<dbReference type="Pfam" id="PF23593">
    <property type="entry name" value="HEAT_ATR"/>
    <property type="match status" value="1"/>
</dbReference>
<evidence type="ECO:0000256" key="2">
    <source>
        <dbReference type="ARBA" id="ARBA00010769"/>
    </source>
</evidence>
<evidence type="ECO:0000256" key="6">
    <source>
        <dbReference type="ARBA" id="ARBA00022741"/>
    </source>
</evidence>
<keyword evidence="9" id="KW-0067">ATP-binding</keyword>
<dbReference type="InterPro" id="IPR003152">
    <property type="entry name" value="FATC_dom"/>
</dbReference>
<keyword evidence="8 18" id="KW-0418">Kinase</keyword>
<dbReference type="PROSITE" id="PS51190">
    <property type="entry name" value="FATC"/>
    <property type="match status" value="1"/>
</dbReference>
<dbReference type="InterPro" id="IPR056802">
    <property type="entry name" value="ATR-like_M-HEAT"/>
</dbReference>
<dbReference type="Gene3D" id="1.25.10.10">
    <property type="entry name" value="Leucine-rich Repeat Variant"/>
    <property type="match status" value="1"/>
</dbReference>
<evidence type="ECO:0000256" key="7">
    <source>
        <dbReference type="ARBA" id="ARBA00022763"/>
    </source>
</evidence>
<dbReference type="PROSITE" id="PS51189">
    <property type="entry name" value="FAT"/>
    <property type="match status" value="1"/>
</dbReference>
<feature type="domain" description="FATC" evidence="16">
    <location>
        <begin position="2458"/>
        <end position="2490"/>
    </location>
</feature>
<evidence type="ECO:0000256" key="12">
    <source>
        <dbReference type="ARBA" id="ARBA00024420"/>
    </source>
</evidence>
<evidence type="ECO:0000256" key="1">
    <source>
        <dbReference type="ARBA" id="ARBA00004123"/>
    </source>
</evidence>
<protein>
    <recommendedName>
        <fullName evidence="12">Serine/threonine-protein kinase ATR</fullName>
        <ecNumber evidence="3">2.7.11.1</ecNumber>
    </recommendedName>
</protein>
<feature type="domain" description="PI3K/PI4K catalytic" evidence="14">
    <location>
        <begin position="2146"/>
        <end position="2457"/>
    </location>
</feature>
<dbReference type="Pfam" id="PF08064">
    <property type="entry name" value="UME"/>
    <property type="match status" value="1"/>
</dbReference>
<keyword evidence="6" id="KW-0547">Nucleotide-binding</keyword>
<dbReference type="GO" id="GO:0000723">
    <property type="term" value="P:telomere maintenance"/>
    <property type="evidence" value="ECO:0007669"/>
    <property type="project" value="TreeGrafter"/>
</dbReference>
<keyword evidence="7" id="KW-0227">DNA damage</keyword>
<dbReference type="InterPro" id="IPR050517">
    <property type="entry name" value="DDR_Repair_Kinase"/>
</dbReference>
<dbReference type="FunFam" id="3.30.1010.10:FF:000011">
    <property type="entry name" value="serine/threonine-protein kinase ATR"/>
    <property type="match status" value="1"/>
</dbReference>
<evidence type="ECO:0000313" key="18">
    <source>
        <dbReference type="RefSeq" id="XP_015602807.1"/>
    </source>
</evidence>
<dbReference type="InterPro" id="IPR011009">
    <property type="entry name" value="Kinase-like_dom_sf"/>
</dbReference>
<dbReference type="PROSITE" id="PS50290">
    <property type="entry name" value="PI3_4_KINASE_3"/>
    <property type="match status" value="1"/>
</dbReference>
<dbReference type="SUPFAM" id="SSF48371">
    <property type="entry name" value="ARM repeat"/>
    <property type="match status" value="2"/>
</dbReference>
<dbReference type="GO" id="GO:0005524">
    <property type="term" value="F:ATP binding"/>
    <property type="evidence" value="ECO:0007669"/>
    <property type="project" value="UniProtKB-KW"/>
</dbReference>